<organism evidence="2 3">
    <name type="scientific">Asanoa hainanensis</name>
    <dbReference type="NCBI Taxonomy" id="560556"/>
    <lineage>
        <taxon>Bacteria</taxon>
        <taxon>Bacillati</taxon>
        <taxon>Actinomycetota</taxon>
        <taxon>Actinomycetes</taxon>
        <taxon>Micromonosporales</taxon>
        <taxon>Micromonosporaceae</taxon>
        <taxon>Asanoa</taxon>
    </lineage>
</organism>
<sequence length="571" mass="61864">MVESPAFGAAVRQCVVNAVVPAAKVPEERSFAMRSLRVVAGIAAVSLVLAGCGGDDDDGAAPGGGTGGEFSVYVCEPEHLVPQNTNETCGAEVLGALFTSLVDYDVGTNEVRIGAGTASSVESDDQRVWTIKLKEGWTFHNGEPANAAAYARGWNAGAYGPNAYGNAYFFENIAGYDDLQVPTDAPAGTKPAATEMSGIEVVDEWTLRVTLKDAFSQFPVTLGYTAFYPLPEAYTGDPDAFEERPIGTGPFQMDGSWQHNQQIRVQRYDNYAGTAAKADAITFRIYSNVNTGYNDLLGGNLDIMDSLPPERLGDARAQFGDRLIERASSNFTYVGFPLYDERFADVRVRRAISMAIDRQAIIDAIFNGAYTPAGSLVSPVVAGSRDNACGQWCTYRPEEARQLLTEAGGWRGSLVLWFNSGSGHEKWMEAVSNQLRSNLGISSISFKSLEFAEYLELLDQEKVTGPFRLGWVMDYPSPQNYLQPIYSTTGSSNNFGYSNEQVDQLLARGNAAETVEAGIELYQQAEDLVLADLPNVPMWFGKVQGAHSNGVSNVAIDAFTRIRLAEVTVNQ</sequence>
<keyword evidence="3" id="KW-1185">Reference proteome</keyword>
<dbReference type="GO" id="GO:0042597">
    <property type="term" value="C:periplasmic space"/>
    <property type="evidence" value="ECO:0007669"/>
    <property type="project" value="UniProtKB-ARBA"/>
</dbReference>
<dbReference type="PANTHER" id="PTHR30290:SF83">
    <property type="entry name" value="ABC TRANSPORTER SUBSTRATE-BINDING PROTEIN"/>
    <property type="match status" value="1"/>
</dbReference>
<proteinExistence type="predicted"/>
<gene>
    <name evidence="2" type="ORF">SAMN05421812_12393</name>
</gene>
<name>A0A239PES6_9ACTN</name>
<dbReference type="Gene3D" id="3.90.76.10">
    <property type="entry name" value="Dipeptide-binding Protein, Domain 1"/>
    <property type="match status" value="1"/>
</dbReference>
<dbReference type="AlphaFoldDB" id="A0A239PES6"/>
<accession>A0A239PES6</accession>
<evidence type="ECO:0000259" key="1">
    <source>
        <dbReference type="Pfam" id="PF00496"/>
    </source>
</evidence>
<evidence type="ECO:0000313" key="3">
    <source>
        <dbReference type="Proteomes" id="UP000198362"/>
    </source>
</evidence>
<dbReference type="Proteomes" id="UP000198362">
    <property type="component" value="Unassembled WGS sequence"/>
</dbReference>
<dbReference type="Pfam" id="PF00496">
    <property type="entry name" value="SBP_bac_5"/>
    <property type="match status" value="1"/>
</dbReference>
<evidence type="ECO:0000313" key="2">
    <source>
        <dbReference type="EMBL" id="SNT65540.1"/>
    </source>
</evidence>
<dbReference type="InterPro" id="IPR030678">
    <property type="entry name" value="Peptide/Ni-bd"/>
</dbReference>
<dbReference type="PANTHER" id="PTHR30290">
    <property type="entry name" value="PERIPLASMIC BINDING COMPONENT OF ABC TRANSPORTER"/>
    <property type="match status" value="1"/>
</dbReference>
<dbReference type="InterPro" id="IPR000914">
    <property type="entry name" value="SBP_5_dom"/>
</dbReference>
<dbReference type="InterPro" id="IPR039424">
    <property type="entry name" value="SBP_5"/>
</dbReference>
<reference evidence="2 3" key="1">
    <citation type="submission" date="2017-06" db="EMBL/GenBank/DDBJ databases">
        <authorList>
            <person name="Kim H.J."/>
            <person name="Triplett B.A."/>
        </authorList>
    </citation>
    <scope>NUCLEOTIDE SEQUENCE [LARGE SCALE GENOMIC DNA]</scope>
    <source>
        <strain evidence="2 3">CGMCC 4.5593</strain>
    </source>
</reference>
<feature type="domain" description="Solute-binding protein family 5" evidence="1">
    <location>
        <begin position="117"/>
        <end position="492"/>
    </location>
</feature>
<dbReference type="GO" id="GO:1904680">
    <property type="term" value="F:peptide transmembrane transporter activity"/>
    <property type="evidence" value="ECO:0007669"/>
    <property type="project" value="TreeGrafter"/>
</dbReference>
<protein>
    <submittedName>
        <fullName evidence="2">Oligopeptide transport system substrate-binding protein</fullName>
    </submittedName>
</protein>
<dbReference type="SUPFAM" id="SSF53850">
    <property type="entry name" value="Periplasmic binding protein-like II"/>
    <property type="match status" value="1"/>
</dbReference>
<dbReference type="GO" id="GO:0043190">
    <property type="term" value="C:ATP-binding cassette (ABC) transporter complex"/>
    <property type="evidence" value="ECO:0007669"/>
    <property type="project" value="InterPro"/>
</dbReference>
<dbReference type="GO" id="GO:0015833">
    <property type="term" value="P:peptide transport"/>
    <property type="evidence" value="ECO:0007669"/>
    <property type="project" value="TreeGrafter"/>
</dbReference>
<dbReference type="Gene3D" id="3.10.105.10">
    <property type="entry name" value="Dipeptide-binding Protein, Domain 3"/>
    <property type="match status" value="1"/>
</dbReference>
<dbReference type="Gene3D" id="3.40.190.10">
    <property type="entry name" value="Periplasmic binding protein-like II"/>
    <property type="match status" value="1"/>
</dbReference>
<dbReference type="PIRSF" id="PIRSF002741">
    <property type="entry name" value="MppA"/>
    <property type="match status" value="1"/>
</dbReference>
<dbReference type="EMBL" id="FZPH01000023">
    <property type="protein sequence ID" value="SNT65540.1"/>
    <property type="molecule type" value="Genomic_DNA"/>
</dbReference>
<dbReference type="CDD" id="cd00995">
    <property type="entry name" value="PBP2_NikA_DppA_OppA_like"/>
    <property type="match status" value="1"/>
</dbReference>